<sequence length="50" mass="5822">MIKPSQVLKETKEMLASSNRRLYKIASNHNNVVEDFPPEEHAKELKDQNL</sequence>
<feature type="non-terminal residue" evidence="1">
    <location>
        <position position="50"/>
    </location>
</feature>
<gene>
    <name evidence="1" type="primary">Nfu_g_1_001562</name>
</gene>
<proteinExistence type="predicted"/>
<protein>
    <submittedName>
        <fullName evidence="1">Uncharacterized protein</fullName>
    </submittedName>
</protein>
<reference evidence="1" key="2">
    <citation type="submission" date="2016-06" db="EMBL/GenBank/DDBJ databases">
        <title>The genome of a short-lived fish provides insights into sex chromosome evolution and the genetic control of aging.</title>
        <authorList>
            <person name="Reichwald K."/>
            <person name="Felder M."/>
            <person name="Petzold A."/>
            <person name="Koch P."/>
            <person name="Groth M."/>
            <person name="Platzer M."/>
        </authorList>
    </citation>
    <scope>NUCLEOTIDE SEQUENCE</scope>
    <source>
        <tissue evidence="1">Brain</tissue>
    </source>
</reference>
<name>A0A1A8UEQ1_NOTFU</name>
<organism evidence="1">
    <name type="scientific">Nothobranchius furzeri</name>
    <name type="common">Turquoise killifish</name>
    <dbReference type="NCBI Taxonomy" id="105023"/>
    <lineage>
        <taxon>Eukaryota</taxon>
        <taxon>Metazoa</taxon>
        <taxon>Chordata</taxon>
        <taxon>Craniata</taxon>
        <taxon>Vertebrata</taxon>
        <taxon>Euteleostomi</taxon>
        <taxon>Actinopterygii</taxon>
        <taxon>Neopterygii</taxon>
        <taxon>Teleostei</taxon>
        <taxon>Neoteleostei</taxon>
        <taxon>Acanthomorphata</taxon>
        <taxon>Ovalentaria</taxon>
        <taxon>Atherinomorphae</taxon>
        <taxon>Cyprinodontiformes</taxon>
        <taxon>Nothobranchiidae</taxon>
        <taxon>Nothobranchius</taxon>
    </lineage>
</organism>
<dbReference type="AlphaFoldDB" id="A0A1A8UEQ1"/>
<evidence type="ECO:0000313" key="1">
    <source>
        <dbReference type="EMBL" id="SBS45767.1"/>
    </source>
</evidence>
<dbReference type="EMBL" id="HAEJ01005310">
    <property type="protein sequence ID" value="SBS45767.1"/>
    <property type="molecule type" value="Transcribed_RNA"/>
</dbReference>
<reference evidence="1" key="1">
    <citation type="submission" date="2016-05" db="EMBL/GenBank/DDBJ databases">
        <authorList>
            <person name="Lavstsen T."/>
            <person name="Jespersen J.S."/>
        </authorList>
    </citation>
    <scope>NUCLEOTIDE SEQUENCE</scope>
    <source>
        <tissue evidence="1">Brain</tissue>
    </source>
</reference>
<accession>A0A1A8UEQ1</accession>